<evidence type="ECO:0000313" key="1">
    <source>
        <dbReference type="EMBL" id="MDT2966114.1"/>
    </source>
</evidence>
<reference evidence="1" key="1">
    <citation type="submission" date="2023-03" db="EMBL/GenBank/DDBJ databases">
        <authorList>
            <person name="Shen W."/>
            <person name="Cai J."/>
        </authorList>
    </citation>
    <scope>NUCLEOTIDE SEQUENCE</scope>
    <source>
        <strain evidence="1">K72-2</strain>
    </source>
</reference>
<accession>A0AAW8UPH5</accession>
<comment type="caution">
    <text evidence="1">The sequence shown here is derived from an EMBL/GenBank/DDBJ whole genome shotgun (WGS) entry which is preliminary data.</text>
</comment>
<sequence length="137" mass="15813">MWSYVNNSDEVGYLNEKYGNFHDSFVEKMEFYSGMILNLDGSLSYASISLLTGEEGMESDIYENASLLLLLNSLETSSKIVLKFQGVLDFNYNFSFRSDNLLDEPTLDFKGYRFHFKTNLFNVSSKNMAYKIILRPT</sequence>
<dbReference type="Proteomes" id="UP001268896">
    <property type="component" value="Unassembled WGS sequence"/>
</dbReference>
<proteinExistence type="predicted"/>
<dbReference type="RefSeq" id="WP_311904607.1">
    <property type="nucleotide sequence ID" value="NZ_JARQDV010000018.1"/>
</dbReference>
<dbReference type="EMBL" id="JARQDV010000018">
    <property type="protein sequence ID" value="MDT2966114.1"/>
    <property type="molecule type" value="Genomic_DNA"/>
</dbReference>
<protein>
    <submittedName>
        <fullName evidence="1">Uncharacterized protein</fullName>
    </submittedName>
</protein>
<evidence type="ECO:0000313" key="2">
    <source>
        <dbReference type="Proteomes" id="UP001268896"/>
    </source>
</evidence>
<organism evidence="1 2">
    <name type="scientific">Enterococcus casseliflavus</name>
    <name type="common">Enterococcus flavescens</name>
    <dbReference type="NCBI Taxonomy" id="37734"/>
    <lineage>
        <taxon>Bacteria</taxon>
        <taxon>Bacillati</taxon>
        <taxon>Bacillota</taxon>
        <taxon>Bacilli</taxon>
        <taxon>Lactobacillales</taxon>
        <taxon>Enterococcaceae</taxon>
        <taxon>Enterococcus</taxon>
    </lineage>
</organism>
<gene>
    <name evidence="1" type="ORF">P7I32_16155</name>
</gene>
<name>A0AAW8UPH5_ENTCA</name>
<dbReference type="AlphaFoldDB" id="A0AAW8UPH5"/>